<dbReference type="InterPro" id="IPR036097">
    <property type="entry name" value="HisK_dim/P_sf"/>
</dbReference>
<dbReference type="InterPro" id="IPR003661">
    <property type="entry name" value="HisK_dim/P_dom"/>
</dbReference>
<evidence type="ECO:0000256" key="8">
    <source>
        <dbReference type="ARBA" id="ARBA00022777"/>
    </source>
</evidence>
<feature type="transmembrane region" description="Helical" evidence="12">
    <location>
        <begin position="309"/>
        <end position="333"/>
    </location>
</feature>
<protein>
    <recommendedName>
        <fullName evidence="3">histidine kinase</fullName>
        <ecNumber evidence="3">2.7.13.3</ecNumber>
    </recommendedName>
</protein>
<dbReference type="GO" id="GO:0005886">
    <property type="term" value="C:plasma membrane"/>
    <property type="evidence" value="ECO:0007669"/>
    <property type="project" value="UniProtKB-SubCell"/>
</dbReference>
<evidence type="ECO:0000259" key="14">
    <source>
        <dbReference type="PROSITE" id="PS50885"/>
    </source>
</evidence>
<evidence type="ECO:0000256" key="6">
    <source>
        <dbReference type="ARBA" id="ARBA00022679"/>
    </source>
</evidence>
<dbReference type="OrthoDB" id="7568856at2"/>
<dbReference type="InterPro" id="IPR005467">
    <property type="entry name" value="His_kinase_dom"/>
</dbReference>
<dbReference type="SUPFAM" id="SSF47384">
    <property type="entry name" value="Homodimeric domain of signal transducing histidine kinase"/>
    <property type="match status" value="1"/>
</dbReference>
<dbReference type="InterPro" id="IPR033463">
    <property type="entry name" value="sCache_3"/>
</dbReference>
<dbReference type="CDD" id="cd06225">
    <property type="entry name" value="HAMP"/>
    <property type="match status" value="1"/>
</dbReference>
<feature type="domain" description="HAMP" evidence="14">
    <location>
        <begin position="334"/>
        <end position="387"/>
    </location>
</feature>
<reference evidence="15 16" key="1">
    <citation type="submission" date="2018-04" db="EMBL/GenBank/DDBJ databases">
        <title>Genomic Encyclopedia of Archaeal and Bacterial Type Strains, Phase II (KMG-II): from individual species to whole genera.</title>
        <authorList>
            <person name="Goeker M."/>
        </authorList>
    </citation>
    <scope>NUCLEOTIDE SEQUENCE [LARGE SCALE GENOMIC DNA]</scope>
    <source>
        <strain evidence="15 16">DSM 100977</strain>
    </source>
</reference>
<evidence type="ECO:0000256" key="12">
    <source>
        <dbReference type="SAM" id="Phobius"/>
    </source>
</evidence>
<dbReference type="InterPro" id="IPR036890">
    <property type="entry name" value="HATPase_C_sf"/>
</dbReference>
<evidence type="ECO:0000313" key="16">
    <source>
        <dbReference type="Proteomes" id="UP000243978"/>
    </source>
</evidence>
<dbReference type="Pfam" id="PF00672">
    <property type="entry name" value="HAMP"/>
    <property type="match status" value="1"/>
</dbReference>
<dbReference type="SUPFAM" id="SSF55874">
    <property type="entry name" value="ATPase domain of HSP90 chaperone/DNA topoisomerase II/histidine kinase"/>
    <property type="match status" value="1"/>
</dbReference>
<name>A0A2T6BEX6_9RHOB</name>
<evidence type="ECO:0000313" key="15">
    <source>
        <dbReference type="EMBL" id="PTX54611.1"/>
    </source>
</evidence>
<dbReference type="Pfam" id="PF02518">
    <property type="entry name" value="HATPase_c"/>
    <property type="match status" value="1"/>
</dbReference>
<evidence type="ECO:0000256" key="10">
    <source>
        <dbReference type="ARBA" id="ARBA00023136"/>
    </source>
</evidence>
<keyword evidence="11" id="KW-0175">Coiled coil</keyword>
<keyword evidence="6" id="KW-0808">Transferase</keyword>
<dbReference type="PROSITE" id="PS50885">
    <property type="entry name" value="HAMP"/>
    <property type="match status" value="1"/>
</dbReference>
<dbReference type="SUPFAM" id="SSF103190">
    <property type="entry name" value="Sensory domain-like"/>
    <property type="match status" value="1"/>
</dbReference>
<proteinExistence type="predicted"/>
<dbReference type="InterPro" id="IPR004358">
    <property type="entry name" value="Sig_transdc_His_kin-like_C"/>
</dbReference>
<organism evidence="15 16">
    <name type="scientific">Litoreibacter ponti</name>
    <dbReference type="NCBI Taxonomy" id="1510457"/>
    <lineage>
        <taxon>Bacteria</taxon>
        <taxon>Pseudomonadati</taxon>
        <taxon>Pseudomonadota</taxon>
        <taxon>Alphaproteobacteria</taxon>
        <taxon>Rhodobacterales</taxon>
        <taxon>Roseobacteraceae</taxon>
        <taxon>Litoreibacter</taxon>
    </lineage>
</organism>
<gene>
    <name evidence="15" type="ORF">C8N43_3428</name>
</gene>
<dbReference type="SMART" id="SM00387">
    <property type="entry name" value="HATPase_c"/>
    <property type="match status" value="1"/>
</dbReference>
<evidence type="ECO:0000256" key="11">
    <source>
        <dbReference type="SAM" id="Coils"/>
    </source>
</evidence>
<dbReference type="InterPro" id="IPR003660">
    <property type="entry name" value="HAMP_dom"/>
</dbReference>
<evidence type="ECO:0000256" key="9">
    <source>
        <dbReference type="ARBA" id="ARBA00022989"/>
    </source>
</evidence>
<dbReference type="RefSeq" id="WP_107846924.1">
    <property type="nucleotide sequence ID" value="NZ_QBKS01000002.1"/>
</dbReference>
<dbReference type="Gene3D" id="6.10.340.10">
    <property type="match status" value="1"/>
</dbReference>
<dbReference type="Gene3D" id="1.10.287.130">
    <property type="match status" value="1"/>
</dbReference>
<dbReference type="EC" id="2.7.13.3" evidence="3"/>
<dbReference type="CDD" id="cd00082">
    <property type="entry name" value="HisKA"/>
    <property type="match status" value="1"/>
</dbReference>
<keyword evidence="9 12" id="KW-1133">Transmembrane helix</keyword>
<evidence type="ECO:0000256" key="4">
    <source>
        <dbReference type="ARBA" id="ARBA00022475"/>
    </source>
</evidence>
<evidence type="ECO:0000256" key="2">
    <source>
        <dbReference type="ARBA" id="ARBA00004651"/>
    </source>
</evidence>
<dbReference type="EMBL" id="QBKS01000002">
    <property type="protein sequence ID" value="PTX54611.1"/>
    <property type="molecule type" value="Genomic_DNA"/>
</dbReference>
<dbReference type="PANTHER" id="PTHR43065:SF42">
    <property type="entry name" value="TWO-COMPONENT SENSOR PPRA"/>
    <property type="match status" value="1"/>
</dbReference>
<sequence length="646" mass="70229">MSAVLTSVRVRLLFLALLPLLVLLPVMLGVGLSRWSARFDAILIENVASDLRIAEQYLQRILANTETELRGVARSDDLRRALEDGRTEAFLERERERLGLDFLRFVPADAARASINAWPIIADALDGLSRTEVDIFTLDALAALSLALPARTTIQLIPTEAAVQTDRTVEDRGMVVHSATPVRTAGQKGALVGGTLLNRNLGFIDTINTLVYQSDGTDIRQGTATLFLEDVRISTNVRLFEDVRALGTRVSAVVRNAVLDQGQTWLDRAFVVNDWYISGYLPITDSFGTRVGMLYVGFLEAPFAASKRAAYLTIIASVLALLLVSVPLFLWLARGVFAPLERMSDTMQKVEEGDLGARIGRVGTRDEIGEVARHLDTLLDQVQERDRKLRASADELNDRVDARTAELRDANKKLEATFQQLVLSEKLASIGEITAGVAHEINNPIAVIQGNVDVVRATLGGQGAEVETELTLIDQQVSRINAIVGKLLQFARPSEFGADAEAVDVAQVVEDCRVLVDHAVSRDHARIEMDLTKTAPVRINPGELQQVVINLMMNGLQAMEGQPGLLHLSLSEQAGQVILRVRDSGPGIPEDKLSEIFDPFFTTKRGGGTGLGLSISQTLIQRAGGTISARNAPEGGAEFSVSLPKA</sequence>
<dbReference type="Pfam" id="PF00512">
    <property type="entry name" value="HisKA"/>
    <property type="match status" value="1"/>
</dbReference>
<keyword evidence="10 12" id="KW-0472">Membrane</keyword>
<evidence type="ECO:0000256" key="7">
    <source>
        <dbReference type="ARBA" id="ARBA00022692"/>
    </source>
</evidence>
<keyword evidence="5" id="KW-0597">Phosphoprotein</keyword>
<evidence type="ECO:0000256" key="1">
    <source>
        <dbReference type="ARBA" id="ARBA00000085"/>
    </source>
</evidence>
<keyword evidence="8 15" id="KW-0418">Kinase</keyword>
<dbReference type="Proteomes" id="UP000243978">
    <property type="component" value="Unassembled WGS sequence"/>
</dbReference>
<comment type="subcellular location">
    <subcellularLocation>
        <location evidence="2">Cell membrane</location>
        <topology evidence="2">Multi-pass membrane protein</topology>
    </subcellularLocation>
</comment>
<comment type="caution">
    <text evidence="15">The sequence shown here is derived from an EMBL/GenBank/DDBJ whole genome shotgun (WGS) entry which is preliminary data.</text>
</comment>
<accession>A0A2T6BEX6</accession>
<dbReference type="SUPFAM" id="SSF158472">
    <property type="entry name" value="HAMP domain-like"/>
    <property type="match status" value="1"/>
</dbReference>
<dbReference type="PROSITE" id="PS50109">
    <property type="entry name" value="HIS_KIN"/>
    <property type="match status" value="1"/>
</dbReference>
<dbReference type="SMART" id="SM00304">
    <property type="entry name" value="HAMP"/>
    <property type="match status" value="1"/>
</dbReference>
<keyword evidence="7 12" id="KW-0812">Transmembrane</keyword>
<dbReference type="InterPro" id="IPR029151">
    <property type="entry name" value="Sensor-like_sf"/>
</dbReference>
<evidence type="ECO:0000256" key="3">
    <source>
        <dbReference type="ARBA" id="ARBA00012438"/>
    </source>
</evidence>
<evidence type="ECO:0000256" key="5">
    <source>
        <dbReference type="ARBA" id="ARBA00022553"/>
    </source>
</evidence>
<dbReference type="Gene3D" id="3.30.565.10">
    <property type="entry name" value="Histidine kinase-like ATPase, C-terminal domain"/>
    <property type="match status" value="1"/>
</dbReference>
<keyword evidence="16" id="KW-1185">Reference proteome</keyword>
<comment type="catalytic activity">
    <reaction evidence="1">
        <text>ATP + protein L-histidine = ADP + protein N-phospho-L-histidine.</text>
        <dbReference type="EC" id="2.7.13.3"/>
    </reaction>
</comment>
<dbReference type="SMART" id="SM00388">
    <property type="entry name" value="HisKA"/>
    <property type="match status" value="1"/>
</dbReference>
<dbReference type="AlphaFoldDB" id="A0A2T6BEX6"/>
<keyword evidence="4" id="KW-1003">Cell membrane</keyword>
<feature type="coiled-coil region" evidence="11">
    <location>
        <begin position="379"/>
        <end position="417"/>
    </location>
</feature>
<dbReference type="GO" id="GO:0000155">
    <property type="term" value="F:phosphorelay sensor kinase activity"/>
    <property type="evidence" value="ECO:0007669"/>
    <property type="project" value="InterPro"/>
</dbReference>
<dbReference type="Pfam" id="PF17202">
    <property type="entry name" value="sCache_3_3"/>
    <property type="match status" value="1"/>
</dbReference>
<dbReference type="PANTHER" id="PTHR43065">
    <property type="entry name" value="SENSOR HISTIDINE KINASE"/>
    <property type="match status" value="1"/>
</dbReference>
<evidence type="ECO:0000259" key="13">
    <source>
        <dbReference type="PROSITE" id="PS50109"/>
    </source>
</evidence>
<feature type="domain" description="Histidine kinase" evidence="13">
    <location>
        <begin position="436"/>
        <end position="646"/>
    </location>
</feature>
<dbReference type="PRINTS" id="PR00344">
    <property type="entry name" value="BCTRLSENSOR"/>
</dbReference>
<dbReference type="InterPro" id="IPR003594">
    <property type="entry name" value="HATPase_dom"/>
</dbReference>